<organism evidence="2 3">
    <name type="scientific">Nesterenkonia sphaerica</name>
    <dbReference type="NCBI Taxonomy" id="1804988"/>
    <lineage>
        <taxon>Bacteria</taxon>
        <taxon>Bacillati</taxon>
        <taxon>Actinomycetota</taxon>
        <taxon>Actinomycetes</taxon>
        <taxon>Micrococcales</taxon>
        <taxon>Micrococcaceae</taxon>
        <taxon>Nesterenkonia</taxon>
    </lineage>
</organism>
<gene>
    <name evidence="2" type="ORF">FEF27_12655</name>
</gene>
<keyword evidence="3" id="KW-1185">Reference proteome</keyword>
<dbReference type="Proteomes" id="UP000306544">
    <property type="component" value="Unassembled WGS sequence"/>
</dbReference>
<dbReference type="OrthoDB" id="502624at2"/>
<dbReference type="GO" id="GO:0020037">
    <property type="term" value="F:heme binding"/>
    <property type="evidence" value="ECO:0007669"/>
    <property type="project" value="InterPro"/>
</dbReference>
<dbReference type="AlphaFoldDB" id="A0A5R8ZXR2"/>
<reference evidence="2 3" key="1">
    <citation type="submission" date="2019-05" db="EMBL/GenBank/DDBJ databases">
        <title>Nesterenkonia sp. GY239, isolated from the Southern Atlantic Ocean.</title>
        <authorList>
            <person name="Zhang G."/>
        </authorList>
    </citation>
    <scope>NUCLEOTIDE SEQUENCE [LARGE SCALE GENOMIC DNA]</scope>
    <source>
        <strain evidence="2 3">GY239</strain>
    </source>
</reference>
<dbReference type="InterPro" id="IPR017972">
    <property type="entry name" value="Cyt_P450_CS"/>
</dbReference>
<dbReference type="PROSITE" id="PS00086">
    <property type="entry name" value="CYTOCHROME_P450"/>
    <property type="match status" value="1"/>
</dbReference>
<dbReference type="PANTHER" id="PTHR46696:SF1">
    <property type="entry name" value="CYTOCHROME P450 YJIB-RELATED"/>
    <property type="match status" value="1"/>
</dbReference>
<evidence type="ECO:0000313" key="2">
    <source>
        <dbReference type="EMBL" id="TLP71181.1"/>
    </source>
</evidence>
<sequence length="393" mass="41483">MAGALPEAYPEQVLDRHRCVEDPRTVREVLRRAEDFVPDNALSTVVPLAPATLRRLAAAGFALPPVLASASGPGHRHVRRVVARFFSPARVGTQAGAVAGLVREACAGIRGRLEAGGEVDLAQEVAGVVPPVIISALTGVPNPAHADLKRWSRDSLELFWGWPEPGRQLKLANSAIAFHAWLGEAVDRCLAEERASPDLPGGQNLFAALDGAGVERDRIRSLGYFLMIAGQETTAMLAQTALSTALADGRWAESEGHWADCADPESGAAASRAVVASVLARASSVPTWRRVVAADTRVGDEAFTAGEHLVLQLSGGQLGETEDASLAFGFGLHRCLGAGLAELEAAVILHECARAMPDLDPVGVPQWGHLLSFQAPRTVPVRVRPSVPVGVRA</sequence>
<dbReference type="SUPFAM" id="SSF48264">
    <property type="entry name" value="Cytochrome P450"/>
    <property type="match status" value="1"/>
</dbReference>
<dbReference type="InterPro" id="IPR036396">
    <property type="entry name" value="Cyt_P450_sf"/>
</dbReference>
<evidence type="ECO:0000313" key="3">
    <source>
        <dbReference type="Proteomes" id="UP000306544"/>
    </source>
</evidence>
<dbReference type="GO" id="GO:0005506">
    <property type="term" value="F:iron ion binding"/>
    <property type="evidence" value="ECO:0007669"/>
    <property type="project" value="InterPro"/>
</dbReference>
<dbReference type="PANTHER" id="PTHR46696">
    <property type="entry name" value="P450, PUTATIVE (EUROFUNG)-RELATED"/>
    <property type="match status" value="1"/>
</dbReference>
<proteinExistence type="inferred from homology"/>
<dbReference type="EMBL" id="VAWA01000032">
    <property type="protein sequence ID" value="TLP71181.1"/>
    <property type="molecule type" value="Genomic_DNA"/>
</dbReference>
<dbReference type="Gene3D" id="1.10.630.10">
    <property type="entry name" value="Cytochrome P450"/>
    <property type="match status" value="1"/>
</dbReference>
<dbReference type="GO" id="GO:0004497">
    <property type="term" value="F:monooxygenase activity"/>
    <property type="evidence" value="ECO:0007669"/>
    <property type="project" value="InterPro"/>
</dbReference>
<dbReference type="PRINTS" id="PR00359">
    <property type="entry name" value="BP450"/>
</dbReference>
<protein>
    <submittedName>
        <fullName evidence="2">Cytochrome P450</fullName>
    </submittedName>
</protein>
<comment type="similarity">
    <text evidence="1">Belongs to the cytochrome P450 family.</text>
</comment>
<accession>A0A5R8ZXR2</accession>
<name>A0A5R8ZXR2_9MICC</name>
<dbReference type="InterPro" id="IPR002397">
    <property type="entry name" value="Cyt_P450_B"/>
</dbReference>
<evidence type="ECO:0000256" key="1">
    <source>
        <dbReference type="ARBA" id="ARBA00010617"/>
    </source>
</evidence>
<comment type="caution">
    <text evidence="2">The sequence shown here is derived from an EMBL/GenBank/DDBJ whole genome shotgun (WGS) entry which is preliminary data.</text>
</comment>
<dbReference type="GO" id="GO:0016705">
    <property type="term" value="F:oxidoreductase activity, acting on paired donors, with incorporation or reduction of molecular oxygen"/>
    <property type="evidence" value="ECO:0007669"/>
    <property type="project" value="InterPro"/>
</dbReference>